<dbReference type="Pfam" id="PF04636">
    <property type="entry name" value="PA26"/>
    <property type="match status" value="1"/>
</dbReference>
<keyword evidence="5" id="KW-1185">Reference proteome</keyword>
<dbReference type="GO" id="GO:0016239">
    <property type="term" value="P:positive regulation of macroautophagy"/>
    <property type="evidence" value="ECO:0007669"/>
    <property type="project" value="TreeGrafter"/>
</dbReference>
<dbReference type="GO" id="GO:0071233">
    <property type="term" value="P:cellular response to L-leucine"/>
    <property type="evidence" value="ECO:0007669"/>
    <property type="project" value="TreeGrafter"/>
</dbReference>
<protein>
    <recommendedName>
        <fullName evidence="6">Sestrin</fullName>
    </recommendedName>
</protein>
<dbReference type="InterPro" id="IPR006730">
    <property type="entry name" value="Sestrin"/>
</dbReference>
<evidence type="ECO:0000256" key="3">
    <source>
        <dbReference type="ARBA" id="ARBA00022490"/>
    </source>
</evidence>
<reference evidence="4" key="1">
    <citation type="journal article" date="2023" name="Insect Mol. Biol.">
        <title>Genome sequencing provides insights into the evolution of gene families encoding plant cell wall-degrading enzymes in longhorned beetles.</title>
        <authorList>
            <person name="Shin N.R."/>
            <person name="Okamura Y."/>
            <person name="Kirsch R."/>
            <person name="Pauchet Y."/>
        </authorList>
    </citation>
    <scope>NUCLEOTIDE SEQUENCE</scope>
    <source>
        <strain evidence="4">RBIC_L_NR</strain>
    </source>
</reference>
<accession>A0AAV8WU43</accession>
<evidence type="ECO:0000256" key="2">
    <source>
        <dbReference type="ARBA" id="ARBA00008350"/>
    </source>
</evidence>
<dbReference type="PANTHER" id="PTHR12474">
    <property type="entry name" value="P53 REGULATED PA26 NUCLEAR PROTEIN SESTRIN"/>
    <property type="match status" value="1"/>
</dbReference>
<proteinExistence type="inferred from homology"/>
<dbReference type="AlphaFoldDB" id="A0AAV8WU43"/>
<name>A0AAV8WU43_9CUCU</name>
<dbReference type="EMBL" id="JANEYF010005084">
    <property type="protein sequence ID" value="KAJ8929261.1"/>
    <property type="molecule type" value="Genomic_DNA"/>
</dbReference>
<evidence type="ECO:0000313" key="4">
    <source>
        <dbReference type="EMBL" id="KAJ8929261.1"/>
    </source>
</evidence>
<dbReference type="GO" id="GO:0005737">
    <property type="term" value="C:cytoplasm"/>
    <property type="evidence" value="ECO:0007669"/>
    <property type="project" value="UniProtKB-SubCell"/>
</dbReference>
<dbReference type="PANTHER" id="PTHR12474:SF0">
    <property type="entry name" value="SESTRIN HOMOLOG"/>
    <property type="match status" value="1"/>
</dbReference>
<dbReference type="InterPro" id="IPR029032">
    <property type="entry name" value="AhpD-like"/>
</dbReference>
<dbReference type="GO" id="GO:0016684">
    <property type="term" value="F:oxidoreductase activity, acting on peroxide as acceptor"/>
    <property type="evidence" value="ECO:0007669"/>
    <property type="project" value="TreeGrafter"/>
</dbReference>
<gene>
    <name evidence="4" type="ORF">NQ314_018054</name>
</gene>
<evidence type="ECO:0000313" key="5">
    <source>
        <dbReference type="Proteomes" id="UP001162156"/>
    </source>
</evidence>
<sequence>MAAGRHQCSYLITLQKQEFLLQGGDHNWLKGLNNIPAKLRNLYDINKILAHRPWLLNKSHIEKLTKGKDSWSLAEVVHAIVILTHFHSLCSFVFSCGVNQELDQAGGYQYHSQDLAAITDVTNSSSKSKPKDIPIVDTRQDWKNSTINSPPSPTEPEVGITTLMQRMKTLSEQTQECTPVELAKRFENIETQSAEIGVVGPEPQETPADVGCYVEDASFVYQDFAKRGDSQDIPTFRVQDYSWDDHGYSLVNRTDVDTSRFRRAIWNYIQCLLGIRHDDYDYGEINALLERSLKTFIKSACCYPERVTKKDYDRVLREFLHSEKVHVNLMVQESRMQAELIYALRTVNRYMTD</sequence>
<dbReference type="GO" id="GO:0070728">
    <property type="term" value="F:L-leucine binding"/>
    <property type="evidence" value="ECO:0007669"/>
    <property type="project" value="TreeGrafter"/>
</dbReference>
<keyword evidence="3" id="KW-0963">Cytoplasm</keyword>
<dbReference type="GO" id="GO:0005634">
    <property type="term" value="C:nucleus"/>
    <property type="evidence" value="ECO:0007669"/>
    <property type="project" value="InterPro"/>
</dbReference>
<dbReference type="Proteomes" id="UP001162156">
    <property type="component" value="Unassembled WGS sequence"/>
</dbReference>
<dbReference type="GO" id="GO:1904262">
    <property type="term" value="P:negative regulation of TORC1 signaling"/>
    <property type="evidence" value="ECO:0007669"/>
    <property type="project" value="UniProtKB-ARBA"/>
</dbReference>
<comment type="similarity">
    <text evidence="2">Belongs to the sestrin family.</text>
</comment>
<evidence type="ECO:0008006" key="6">
    <source>
        <dbReference type="Google" id="ProtNLM"/>
    </source>
</evidence>
<dbReference type="GO" id="GO:1901031">
    <property type="term" value="P:regulation of response to reactive oxygen species"/>
    <property type="evidence" value="ECO:0007669"/>
    <property type="project" value="InterPro"/>
</dbReference>
<evidence type="ECO:0000256" key="1">
    <source>
        <dbReference type="ARBA" id="ARBA00004496"/>
    </source>
</evidence>
<dbReference type="SUPFAM" id="SSF69118">
    <property type="entry name" value="AhpD-like"/>
    <property type="match status" value="1"/>
</dbReference>
<organism evidence="4 5">
    <name type="scientific">Rhamnusium bicolor</name>
    <dbReference type="NCBI Taxonomy" id="1586634"/>
    <lineage>
        <taxon>Eukaryota</taxon>
        <taxon>Metazoa</taxon>
        <taxon>Ecdysozoa</taxon>
        <taxon>Arthropoda</taxon>
        <taxon>Hexapoda</taxon>
        <taxon>Insecta</taxon>
        <taxon>Pterygota</taxon>
        <taxon>Neoptera</taxon>
        <taxon>Endopterygota</taxon>
        <taxon>Coleoptera</taxon>
        <taxon>Polyphaga</taxon>
        <taxon>Cucujiformia</taxon>
        <taxon>Chrysomeloidea</taxon>
        <taxon>Cerambycidae</taxon>
        <taxon>Lepturinae</taxon>
        <taxon>Rhagiini</taxon>
        <taxon>Rhamnusium</taxon>
    </lineage>
</organism>
<comment type="subcellular location">
    <subcellularLocation>
        <location evidence="1">Cytoplasm</location>
    </subcellularLocation>
</comment>
<dbReference type="GO" id="GO:1990253">
    <property type="term" value="P:cellular response to leucine starvation"/>
    <property type="evidence" value="ECO:0007669"/>
    <property type="project" value="TreeGrafter"/>
</dbReference>
<comment type="caution">
    <text evidence="4">The sequence shown here is derived from an EMBL/GenBank/DDBJ whole genome shotgun (WGS) entry which is preliminary data.</text>
</comment>